<keyword evidence="2" id="KW-1185">Reference proteome</keyword>
<dbReference type="EMBL" id="CAKOAT010396265">
    <property type="protein sequence ID" value="CAH8365929.1"/>
    <property type="molecule type" value="Genomic_DNA"/>
</dbReference>
<protein>
    <submittedName>
        <fullName evidence="1">Uncharacterized protein</fullName>
    </submittedName>
</protein>
<dbReference type="Proteomes" id="UP001642260">
    <property type="component" value="Unassembled WGS sequence"/>
</dbReference>
<dbReference type="AlphaFoldDB" id="A0ABC8L5F9"/>
<sequence>MDGGWLAALSFCFNIKTLKLRSCKSIDSNPRLDEHLGLCPMLQELHLERCHPRGDQKSTKSLFLICGNVRDIVLHNCWGFQDHLFAFAFASICR</sequence>
<evidence type="ECO:0000313" key="2">
    <source>
        <dbReference type="Proteomes" id="UP001642260"/>
    </source>
</evidence>
<comment type="caution">
    <text evidence="1">The sequence shown here is derived from an EMBL/GenBank/DDBJ whole genome shotgun (WGS) entry which is preliminary data.</text>
</comment>
<dbReference type="Gene3D" id="3.80.10.10">
    <property type="entry name" value="Ribonuclease Inhibitor"/>
    <property type="match status" value="1"/>
</dbReference>
<reference evidence="1 2" key="1">
    <citation type="submission" date="2022-03" db="EMBL/GenBank/DDBJ databases">
        <authorList>
            <person name="Macdonald S."/>
            <person name="Ahmed S."/>
            <person name="Newling K."/>
        </authorList>
    </citation>
    <scope>NUCLEOTIDE SEQUENCE [LARGE SCALE GENOMIC DNA]</scope>
</reference>
<dbReference type="InterPro" id="IPR032675">
    <property type="entry name" value="LRR_dom_sf"/>
</dbReference>
<evidence type="ECO:0000313" key="1">
    <source>
        <dbReference type="EMBL" id="CAH8365929.1"/>
    </source>
</evidence>
<gene>
    <name evidence="1" type="ORF">ERUC_LOCUS30468</name>
</gene>
<dbReference type="SUPFAM" id="SSF52047">
    <property type="entry name" value="RNI-like"/>
    <property type="match status" value="1"/>
</dbReference>
<accession>A0ABC8L5F9</accession>
<proteinExistence type="predicted"/>
<name>A0ABC8L5F9_ERUVS</name>
<organism evidence="1 2">
    <name type="scientific">Eruca vesicaria subsp. sativa</name>
    <name type="common">Garden rocket</name>
    <name type="synonym">Eruca sativa</name>
    <dbReference type="NCBI Taxonomy" id="29727"/>
    <lineage>
        <taxon>Eukaryota</taxon>
        <taxon>Viridiplantae</taxon>
        <taxon>Streptophyta</taxon>
        <taxon>Embryophyta</taxon>
        <taxon>Tracheophyta</taxon>
        <taxon>Spermatophyta</taxon>
        <taxon>Magnoliopsida</taxon>
        <taxon>eudicotyledons</taxon>
        <taxon>Gunneridae</taxon>
        <taxon>Pentapetalae</taxon>
        <taxon>rosids</taxon>
        <taxon>malvids</taxon>
        <taxon>Brassicales</taxon>
        <taxon>Brassicaceae</taxon>
        <taxon>Brassiceae</taxon>
        <taxon>Eruca</taxon>
    </lineage>
</organism>